<dbReference type="InterPro" id="IPR006833">
    <property type="entry name" value="NH3_CH4_mOase_B"/>
</dbReference>
<feature type="transmembrane region" description="Helical" evidence="1">
    <location>
        <begin position="247"/>
        <end position="266"/>
    </location>
</feature>
<keyword evidence="1" id="KW-0812">Transmembrane</keyword>
<keyword evidence="2" id="KW-0560">Oxidoreductase</keyword>
<evidence type="ECO:0000256" key="1">
    <source>
        <dbReference type="SAM" id="Phobius"/>
    </source>
</evidence>
<accession>B9X089</accession>
<protein>
    <submittedName>
        <fullName evidence="2">Methane monooxygenase protein B1</fullName>
    </submittedName>
</protein>
<dbReference type="InterPro" id="IPR023303">
    <property type="entry name" value="NH3_CH4_mOase_suB_C"/>
</dbReference>
<keyword evidence="1" id="KW-0472">Membrane</keyword>
<dbReference type="GO" id="GO:0004497">
    <property type="term" value="F:monooxygenase activity"/>
    <property type="evidence" value="ECO:0007669"/>
    <property type="project" value="UniProtKB-KW"/>
</dbReference>
<dbReference type="InterPro" id="IPR023301">
    <property type="entry name" value="NH3_CH4_mOase_suB_N"/>
</dbReference>
<name>B9X089_9GAMM</name>
<reference evidence="2" key="1">
    <citation type="submission" date="2008-08" db="EMBL/GenBank/DDBJ databases">
        <title>Discovery of ethane monooxygenase in marine bacteria belongs to Methylococcaceae that could grow on ethane, but not methane.</title>
        <authorList>
            <person name="Nakamura T."/>
            <person name="Hoaki T."/>
            <person name="Hanada S."/>
            <person name="Maruyama A."/>
            <person name="Kamagata Y."/>
            <person name="Fuse H."/>
        </authorList>
    </citation>
    <scope>NUCLEOTIDE SEQUENCE</scope>
    <source>
        <strain evidence="2">ET-SHO</strain>
    </source>
</reference>
<proteinExistence type="predicted"/>
<evidence type="ECO:0000313" key="2">
    <source>
        <dbReference type="EMBL" id="BAH22831.1"/>
    </source>
</evidence>
<dbReference type="Gene3D" id="2.60.120.570">
    <property type="entry name" value="Particulate methane monooxygenase, b subunit. Chain: A, domain 1"/>
    <property type="match status" value="1"/>
</dbReference>
<dbReference type="Pfam" id="PF04744">
    <property type="entry name" value="Monooxygenase_B"/>
    <property type="match status" value="1"/>
</dbReference>
<organism evidence="2">
    <name type="scientific">Methylococcaceae bacterium ET-SHO</name>
    <dbReference type="NCBI Taxonomy" id="557142"/>
    <lineage>
        <taxon>Bacteria</taxon>
        <taxon>Pseudomonadati</taxon>
        <taxon>Pseudomonadota</taxon>
        <taxon>Gammaproteobacteria</taxon>
        <taxon>Methylococcales</taxon>
        <taxon>Methylococcaceae</taxon>
    </lineage>
</organism>
<dbReference type="NCBIfam" id="TIGR03079">
    <property type="entry name" value="CH4_NH3mon_ox_B"/>
    <property type="match status" value="1"/>
</dbReference>
<sequence>MNKLKGLNNASLLFAFAMVFTSFGSVFYVSEAGAHGERNQEPFLRMRTLHWYDVEFKHADGRPFIDGEELKVNEEFVMTGKVRFFGRWPRQLPPPELVYLNAASPGPVFVKKETWLNGKPAIQSSPAVLGRDYDFKVVLVARVPGKHHIHPMINVKDASGLVGPGIWTNVTGSWEDFTYPVKTLTGQEVEDLDVYGLEGVRNWTLLWVGVALFWLLWWFRKPLIIPRGLLVKAKRESSLVTATDKKVAIFLLAGIVFVVIFGAKVTSEKYPRTIPLQAGIAEIDPLPLAEESVKTDVKSATYYLPGRTVKVSFEVTNNSSQAVRLGEFSSANLRFIDKSFSRAIESVTDNYPEEYIPKNGLLVNDRIWIHPGETQLVSIEATDAAWEVERLSSFMHDPDSTFGALLIFYSDENERYVSELYGPIVPTFQD</sequence>
<keyword evidence="2" id="KW-0503">Monooxygenase</keyword>
<feature type="transmembrane region" description="Helical" evidence="1">
    <location>
        <begin position="12"/>
        <end position="30"/>
    </location>
</feature>
<gene>
    <name evidence="2" type="primary">pmoB1</name>
</gene>
<dbReference type="NCBIfam" id="NF041640">
    <property type="entry name" value="AmoB_BACT"/>
    <property type="match status" value="1"/>
</dbReference>
<dbReference type="Gene3D" id="2.60.40.1580">
    <property type="entry name" value="Particulate methane monooxygenase, b subunit. Chain: A, domain 3"/>
    <property type="match status" value="1"/>
</dbReference>
<dbReference type="InterPro" id="IPR023141">
    <property type="entry name" value="NH3_CH4_mOase_suB_hlx_hairpin"/>
</dbReference>
<dbReference type="Gene3D" id="1.10.287.710">
    <property type="entry name" value="Helix hairpin bin"/>
    <property type="match status" value="1"/>
</dbReference>
<dbReference type="EMBL" id="AB453960">
    <property type="protein sequence ID" value="BAH22831.1"/>
    <property type="molecule type" value="Genomic_DNA"/>
</dbReference>
<dbReference type="AlphaFoldDB" id="B9X089"/>
<keyword evidence="1" id="KW-1133">Transmembrane helix</keyword>
<feature type="transmembrane region" description="Helical" evidence="1">
    <location>
        <begin position="203"/>
        <end position="220"/>
    </location>
</feature>